<keyword evidence="3 5" id="KW-0238">DNA-binding</keyword>
<reference evidence="8 9" key="1">
    <citation type="submission" date="2020-11" db="EMBL/GenBank/DDBJ databases">
        <title>Amino acid is mineralized and recycled by bacteria in oceanic microbiome.</title>
        <authorList>
            <person name="Zheng L.Y."/>
        </authorList>
    </citation>
    <scope>NUCLEOTIDE SEQUENCE [LARGE SCALE GENOMIC DNA]</scope>
    <source>
        <strain evidence="8 9">A32-1</strain>
    </source>
</reference>
<feature type="domain" description="Tyr recombinase" evidence="6">
    <location>
        <begin position="156"/>
        <end position="451"/>
    </location>
</feature>
<keyword evidence="2" id="KW-0229">DNA integration</keyword>
<dbReference type="PROSITE" id="PS51898">
    <property type="entry name" value="TYR_RECOMBINASE"/>
    <property type="match status" value="1"/>
</dbReference>
<dbReference type="Pfam" id="PF02899">
    <property type="entry name" value="Phage_int_SAM_1"/>
    <property type="match status" value="1"/>
</dbReference>
<comment type="similarity">
    <text evidence="1">Belongs to the 'phage' integrase family.</text>
</comment>
<keyword evidence="4" id="KW-0233">DNA recombination</keyword>
<dbReference type="AlphaFoldDB" id="A0A7S8RH22"/>
<organism evidence="8 9">
    <name type="scientific">Microbacterium schleiferi</name>
    <dbReference type="NCBI Taxonomy" id="69362"/>
    <lineage>
        <taxon>Bacteria</taxon>
        <taxon>Bacillati</taxon>
        <taxon>Actinomycetota</taxon>
        <taxon>Actinomycetes</taxon>
        <taxon>Micrococcales</taxon>
        <taxon>Microbacteriaceae</taxon>
        <taxon>Microbacterium</taxon>
    </lineage>
</organism>
<dbReference type="GO" id="GO:0015074">
    <property type="term" value="P:DNA integration"/>
    <property type="evidence" value="ECO:0007669"/>
    <property type="project" value="UniProtKB-KW"/>
</dbReference>
<dbReference type="PROSITE" id="PS51900">
    <property type="entry name" value="CB"/>
    <property type="match status" value="1"/>
</dbReference>
<evidence type="ECO:0000256" key="4">
    <source>
        <dbReference type="ARBA" id="ARBA00023172"/>
    </source>
</evidence>
<proteinExistence type="inferred from homology"/>
<dbReference type="PANTHER" id="PTHR30349:SF64">
    <property type="entry name" value="PROPHAGE INTEGRASE INTD-RELATED"/>
    <property type="match status" value="1"/>
</dbReference>
<dbReference type="EMBL" id="CP064760">
    <property type="protein sequence ID" value="QPE04162.1"/>
    <property type="molecule type" value="Genomic_DNA"/>
</dbReference>
<evidence type="ECO:0000256" key="2">
    <source>
        <dbReference type="ARBA" id="ARBA00022908"/>
    </source>
</evidence>
<evidence type="ECO:0000256" key="1">
    <source>
        <dbReference type="ARBA" id="ARBA00008857"/>
    </source>
</evidence>
<sequence>MMYLRFVDHQLAPSTDFDARASDIYSRTRSLPEGMPILLDDRWRPVEPWLTYFRIVAASTDPATLRAYAYDARRFASFLATRQTDVIHASSDDIVAFREWRLSGSERPVSPATWRRDVVVIRGIYQLLTQTGQIQREPWITIGRSSPLRMRWRSEPDIRPLTQAQWRTFLDVGLGGRTAAGDLDESWRGTTSLRSKAGAQLAVTTGMRLGEFSTLLDAEVPPPTGTGISVLLEACAKYQKRRRVHVPLTTLRAVDLYRQTERRAVVRASAASLWRRRSELFVVDEIDVSAGILRGRVNGRRSRWRLHQLPPHLRRIAVIERDHGMEALGLFVGRGGLPISRRQWHATFEAASGRALRLAQDEMGGRRARITPHDLRHTFAVVLLKSLTDVALAREAERRAGNVGPATISEHIAINPRLTVQRLLGHSNPATTMVYLRYIEDTDALIQDVFESWSDEGMTYADAVLADRNVA</sequence>
<evidence type="ECO:0000259" key="6">
    <source>
        <dbReference type="PROSITE" id="PS51898"/>
    </source>
</evidence>
<dbReference type="InterPro" id="IPR044068">
    <property type="entry name" value="CB"/>
</dbReference>
<dbReference type="InterPro" id="IPR004107">
    <property type="entry name" value="Integrase_SAM-like_N"/>
</dbReference>
<gene>
    <name evidence="8" type="ORF">IT882_13280</name>
</gene>
<dbReference type="SUPFAM" id="SSF47823">
    <property type="entry name" value="lambda integrase-like, N-terminal domain"/>
    <property type="match status" value="1"/>
</dbReference>
<dbReference type="InterPro" id="IPR010998">
    <property type="entry name" value="Integrase_recombinase_N"/>
</dbReference>
<dbReference type="GO" id="GO:0003677">
    <property type="term" value="F:DNA binding"/>
    <property type="evidence" value="ECO:0007669"/>
    <property type="project" value="UniProtKB-UniRule"/>
</dbReference>
<dbReference type="Proteomes" id="UP000594480">
    <property type="component" value="Chromosome"/>
</dbReference>
<dbReference type="Gene3D" id="1.10.150.130">
    <property type="match status" value="1"/>
</dbReference>
<evidence type="ECO:0000256" key="5">
    <source>
        <dbReference type="PROSITE-ProRule" id="PRU01248"/>
    </source>
</evidence>
<dbReference type="RefSeq" id="WP_195692253.1">
    <property type="nucleotide sequence ID" value="NZ_CP064760.1"/>
</dbReference>
<evidence type="ECO:0000259" key="7">
    <source>
        <dbReference type="PROSITE" id="PS51900"/>
    </source>
</evidence>
<evidence type="ECO:0000313" key="9">
    <source>
        <dbReference type="Proteomes" id="UP000594480"/>
    </source>
</evidence>
<evidence type="ECO:0000313" key="8">
    <source>
        <dbReference type="EMBL" id="QPE04162.1"/>
    </source>
</evidence>
<dbReference type="InterPro" id="IPR050090">
    <property type="entry name" value="Tyrosine_recombinase_XerCD"/>
</dbReference>
<protein>
    <submittedName>
        <fullName evidence="8">Tyrosine-type recombinase/integrase</fullName>
    </submittedName>
</protein>
<dbReference type="InterPro" id="IPR002104">
    <property type="entry name" value="Integrase_catalytic"/>
</dbReference>
<dbReference type="SUPFAM" id="SSF56349">
    <property type="entry name" value="DNA breaking-rejoining enzymes"/>
    <property type="match status" value="1"/>
</dbReference>
<dbReference type="Gene3D" id="1.10.443.10">
    <property type="entry name" value="Intergrase catalytic core"/>
    <property type="match status" value="1"/>
</dbReference>
<accession>A0A7S8RH22</accession>
<dbReference type="Pfam" id="PF00589">
    <property type="entry name" value="Phage_integrase"/>
    <property type="match status" value="1"/>
</dbReference>
<dbReference type="GO" id="GO:0006310">
    <property type="term" value="P:DNA recombination"/>
    <property type="evidence" value="ECO:0007669"/>
    <property type="project" value="UniProtKB-KW"/>
</dbReference>
<feature type="domain" description="Core-binding (CB)" evidence="7">
    <location>
        <begin position="40"/>
        <end position="129"/>
    </location>
</feature>
<dbReference type="InterPro" id="IPR011010">
    <property type="entry name" value="DNA_brk_join_enz"/>
</dbReference>
<name>A0A7S8RH22_9MICO</name>
<dbReference type="InterPro" id="IPR013762">
    <property type="entry name" value="Integrase-like_cat_sf"/>
</dbReference>
<dbReference type="PANTHER" id="PTHR30349">
    <property type="entry name" value="PHAGE INTEGRASE-RELATED"/>
    <property type="match status" value="1"/>
</dbReference>
<dbReference type="KEGG" id="msf:IT882_13280"/>
<keyword evidence="9" id="KW-1185">Reference proteome</keyword>
<evidence type="ECO:0000256" key="3">
    <source>
        <dbReference type="ARBA" id="ARBA00023125"/>
    </source>
</evidence>